<evidence type="ECO:0000256" key="5">
    <source>
        <dbReference type="ARBA" id="ARBA00023235"/>
    </source>
</evidence>
<dbReference type="PANTHER" id="PTHR43811:SF19">
    <property type="entry name" value="39 KDA FK506-BINDING NUCLEAR PROTEIN"/>
    <property type="match status" value="1"/>
</dbReference>
<evidence type="ECO:0000259" key="8">
    <source>
        <dbReference type="PROSITE" id="PS50059"/>
    </source>
</evidence>
<organism evidence="9 10">
    <name type="scientific">Arthrobacter jiangjiafuii</name>
    <dbReference type="NCBI Taxonomy" id="2817475"/>
    <lineage>
        <taxon>Bacteria</taxon>
        <taxon>Bacillati</taxon>
        <taxon>Actinomycetota</taxon>
        <taxon>Actinomycetes</taxon>
        <taxon>Micrococcales</taxon>
        <taxon>Micrococcaceae</taxon>
        <taxon>Arthrobacter</taxon>
    </lineage>
</organism>
<keyword evidence="7" id="KW-0732">Signal</keyword>
<evidence type="ECO:0000256" key="4">
    <source>
        <dbReference type="ARBA" id="ARBA00023110"/>
    </source>
</evidence>
<keyword evidence="4 6" id="KW-0697">Rotamase</keyword>
<dbReference type="KEGG" id="ajg:KKR91_08985"/>
<dbReference type="InterPro" id="IPR046357">
    <property type="entry name" value="PPIase_dom_sf"/>
</dbReference>
<dbReference type="InterPro" id="IPR001179">
    <property type="entry name" value="PPIase_FKBP_dom"/>
</dbReference>
<dbReference type="GO" id="GO:0003755">
    <property type="term" value="F:peptidyl-prolyl cis-trans isomerase activity"/>
    <property type="evidence" value="ECO:0007669"/>
    <property type="project" value="UniProtKB-KW"/>
</dbReference>
<sequence>MRKVLAVSLSALLFLSACSGGEGEAGKSAGQDGVFDSVKVKVKDQETAPEVEFDAPLDITESAAKIVYSGDGDTVGEGQSITFKFVALNAEDGSVLGDTYADAASALPVTEDLKKQDPVLYEVLLGAKVGSQIAYAFPDAQAASSEAGAEQPTQVMILNVLSTQDTVTGLSPDEAAARNAEGNLLMSSDDVAALDSEGKLPKVTFGEDGVPSVEIPEGVEEPEKLIVKVLEEGDGAALAETGTVTANYLGVSLRDGSTFDSSYERGEPAEFPLAEVIPGWTYGLAGQKAGSKVLLVLPSELAYGDPAGGTAPSGPLAFVVEIQEVK</sequence>
<feature type="signal peptide" evidence="7">
    <location>
        <begin position="1"/>
        <end position="19"/>
    </location>
</feature>
<dbReference type="PROSITE" id="PS51257">
    <property type="entry name" value="PROKAR_LIPOPROTEIN"/>
    <property type="match status" value="1"/>
</dbReference>
<dbReference type="AlphaFoldDB" id="A0A975QZS4"/>
<protein>
    <recommendedName>
        <fullName evidence="3 6">peptidylprolyl isomerase</fullName>
        <ecNumber evidence="3 6">5.2.1.8</ecNumber>
    </recommendedName>
</protein>
<comment type="catalytic activity">
    <reaction evidence="1 6">
        <text>[protein]-peptidylproline (omega=180) = [protein]-peptidylproline (omega=0)</text>
        <dbReference type="Rhea" id="RHEA:16237"/>
        <dbReference type="Rhea" id="RHEA-COMP:10747"/>
        <dbReference type="Rhea" id="RHEA-COMP:10748"/>
        <dbReference type="ChEBI" id="CHEBI:83833"/>
        <dbReference type="ChEBI" id="CHEBI:83834"/>
        <dbReference type="EC" id="5.2.1.8"/>
    </reaction>
</comment>
<accession>A0A975QZS4</accession>
<comment type="similarity">
    <text evidence="2">Belongs to the FKBP-type PPIase family.</text>
</comment>
<dbReference type="PANTHER" id="PTHR43811">
    <property type="entry name" value="FKBP-TYPE PEPTIDYL-PROLYL CIS-TRANS ISOMERASE FKPA"/>
    <property type="match status" value="1"/>
</dbReference>
<evidence type="ECO:0000256" key="7">
    <source>
        <dbReference type="SAM" id="SignalP"/>
    </source>
</evidence>
<gene>
    <name evidence="9" type="ORF">KKR91_08985</name>
</gene>
<evidence type="ECO:0000256" key="1">
    <source>
        <dbReference type="ARBA" id="ARBA00000971"/>
    </source>
</evidence>
<keyword evidence="10" id="KW-1185">Reference proteome</keyword>
<name>A0A975QZS4_9MICC</name>
<dbReference type="Proteomes" id="UP000676885">
    <property type="component" value="Chromosome"/>
</dbReference>
<reference evidence="9 10" key="1">
    <citation type="submission" date="2021-05" db="EMBL/GenBank/DDBJ databases">
        <title>Novel species in genus Arthrobacter.</title>
        <authorList>
            <person name="Zhang G."/>
        </authorList>
    </citation>
    <scope>NUCLEOTIDE SEQUENCE [LARGE SCALE GENOMIC DNA]</scope>
    <source>
        <strain evidence="10">zg-ZUI227</strain>
    </source>
</reference>
<proteinExistence type="inferred from homology"/>
<evidence type="ECO:0000256" key="2">
    <source>
        <dbReference type="ARBA" id="ARBA00006577"/>
    </source>
</evidence>
<dbReference type="PROSITE" id="PS50059">
    <property type="entry name" value="FKBP_PPIASE"/>
    <property type="match status" value="1"/>
</dbReference>
<evidence type="ECO:0000256" key="3">
    <source>
        <dbReference type="ARBA" id="ARBA00013194"/>
    </source>
</evidence>
<evidence type="ECO:0000256" key="6">
    <source>
        <dbReference type="PROSITE-ProRule" id="PRU00277"/>
    </source>
</evidence>
<dbReference type="EC" id="5.2.1.8" evidence="3 6"/>
<keyword evidence="5 6" id="KW-0413">Isomerase</keyword>
<dbReference type="Pfam" id="PF00254">
    <property type="entry name" value="FKBP_C"/>
    <property type="match status" value="1"/>
</dbReference>
<evidence type="ECO:0000313" key="9">
    <source>
        <dbReference type="EMBL" id="QWC08691.1"/>
    </source>
</evidence>
<feature type="chain" id="PRO_5039719181" description="peptidylprolyl isomerase" evidence="7">
    <location>
        <begin position="20"/>
        <end position="326"/>
    </location>
</feature>
<evidence type="ECO:0000313" key="10">
    <source>
        <dbReference type="Proteomes" id="UP000676885"/>
    </source>
</evidence>
<dbReference type="EMBL" id="CP076022">
    <property type="protein sequence ID" value="QWC08691.1"/>
    <property type="molecule type" value="Genomic_DNA"/>
</dbReference>
<dbReference type="Gene3D" id="3.10.50.40">
    <property type="match status" value="1"/>
</dbReference>
<dbReference type="RefSeq" id="WP_210228804.1">
    <property type="nucleotide sequence ID" value="NZ_CP076022.1"/>
</dbReference>
<feature type="domain" description="PPIase FKBP-type" evidence="8">
    <location>
        <begin position="241"/>
        <end position="326"/>
    </location>
</feature>
<dbReference type="SUPFAM" id="SSF54534">
    <property type="entry name" value="FKBP-like"/>
    <property type="match status" value="1"/>
</dbReference>